<dbReference type="EMBL" id="JBHUMA010000004">
    <property type="protein sequence ID" value="MFD2598144.1"/>
    <property type="molecule type" value="Genomic_DNA"/>
</dbReference>
<accession>A0ABW5NG57</accession>
<name>A0ABW5NG57_9SPHI</name>
<dbReference type="Gene3D" id="3.90.550.10">
    <property type="entry name" value="Spore Coat Polysaccharide Biosynthesis Protein SpsA, Chain A"/>
    <property type="match status" value="1"/>
</dbReference>
<organism evidence="2 3">
    <name type="scientific">Sphingobacterium corticis</name>
    <dbReference type="NCBI Taxonomy" id="1812823"/>
    <lineage>
        <taxon>Bacteria</taxon>
        <taxon>Pseudomonadati</taxon>
        <taxon>Bacteroidota</taxon>
        <taxon>Sphingobacteriia</taxon>
        <taxon>Sphingobacteriales</taxon>
        <taxon>Sphingobacteriaceae</taxon>
        <taxon>Sphingobacterium</taxon>
    </lineage>
</organism>
<dbReference type="InterPro" id="IPR001173">
    <property type="entry name" value="Glyco_trans_2-like"/>
</dbReference>
<dbReference type="Pfam" id="PF00535">
    <property type="entry name" value="Glycos_transf_2"/>
    <property type="match status" value="1"/>
</dbReference>
<keyword evidence="2" id="KW-0808">Transferase</keyword>
<dbReference type="RefSeq" id="WP_380867794.1">
    <property type="nucleotide sequence ID" value="NZ_JBHUMA010000004.1"/>
</dbReference>
<evidence type="ECO:0000313" key="2">
    <source>
        <dbReference type="EMBL" id="MFD2598144.1"/>
    </source>
</evidence>
<feature type="domain" description="Glycosyltransferase 2-like" evidence="1">
    <location>
        <begin position="7"/>
        <end position="187"/>
    </location>
</feature>
<evidence type="ECO:0000259" key="1">
    <source>
        <dbReference type="Pfam" id="PF00535"/>
    </source>
</evidence>
<gene>
    <name evidence="2" type="ORF">ACFSQ3_04190</name>
</gene>
<dbReference type="Proteomes" id="UP001597393">
    <property type="component" value="Unassembled WGS sequence"/>
</dbReference>
<proteinExistence type="predicted"/>
<dbReference type="GO" id="GO:0016757">
    <property type="term" value="F:glycosyltransferase activity"/>
    <property type="evidence" value="ECO:0007669"/>
    <property type="project" value="UniProtKB-KW"/>
</dbReference>
<evidence type="ECO:0000313" key="3">
    <source>
        <dbReference type="Proteomes" id="UP001597393"/>
    </source>
</evidence>
<keyword evidence="2" id="KW-0328">Glycosyltransferase</keyword>
<reference evidence="3" key="1">
    <citation type="journal article" date="2019" name="Int. J. Syst. Evol. Microbiol.">
        <title>The Global Catalogue of Microorganisms (GCM) 10K type strain sequencing project: providing services to taxonomists for standard genome sequencing and annotation.</title>
        <authorList>
            <consortium name="The Broad Institute Genomics Platform"/>
            <consortium name="The Broad Institute Genome Sequencing Center for Infectious Disease"/>
            <person name="Wu L."/>
            <person name="Ma J."/>
        </authorList>
    </citation>
    <scope>NUCLEOTIDE SEQUENCE [LARGE SCALE GENOMIC DNA]</scope>
    <source>
        <strain evidence="3">KCTC 42248</strain>
    </source>
</reference>
<dbReference type="EC" id="2.4.-.-" evidence="2"/>
<keyword evidence="3" id="KW-1185">Reference proteome</keyword>
<dbReference type="SUPFAM" id="SSF53448">
    <property type="entry name" value="Nucleotide-diphospho-sugar transferases"/>
    <property type="match status" value="1"/>
</dbReference>
<protein>
    <submittedName>
        <fullName evidence="2">Glycosyltransferase</fullName>
        <ecNumber evidence="2">2.4.-.-</ecNumber>
    </submittedName>
</protein>
<comment type="caution">
    <text evidence="2">The sequence shown here is derived from an EMBL/GenBank/DDBJ whole genome shotgun (WGS) entry which is preliminary data.</text>
</comment>
<dbReference type="InterPro" id="IPR029044">
    <property type="entry name" value="Nucleotide-diphossugar_trans"/>
</dbReference>
<sequence>MEENSPIILFAYNRPEHTRRALLALQENVGAADSVLYIFADGAKHAGAETAVKEVRNVIRENWLFKEVHVVERDRNWGLANNVMDGVGQVMKAHGRAIVLEDDVLFAPHTLQYFNEALTRYKNEEKIMHIGGFMYELNRAKLDETFVTRYVASQAWATWSRAWNHFQADIDQIIAQFDPQKVAAFTFDHTMNFWRTILQQQKGEVDSWAVRWYASVFLKGGLAIEPSQSLIENIGHDGSGVHSGVNTMFETSIRSMPITQFPTEIVEDPNGYVALRHFFKHRKGNLFQRAYRFAVNKLR</sequence>